<dbReference type="EMBL" id="JNSL01000017">
    <property type="protein sequence ID" value="KGA20974.1"/>
    <property type="molecule type" value="Genomic_DNA"/>
</dbReference>
<feature type="transmembrane region" description="Helical" evidence="8">
    <location>
        <begin position="185"/>
        <end position="204"/>
    </location>
</feature>
<evidence type="ECO:0000256" key="5">
    <source>
        <dbReference type="ARBA" id="ARBA00022692"/>
    </source>
</evidence>
<accession>A0A094QFG1</accession>
<dbReference type="PANTHER" id="PTHR30413:SF8">
    <property type="entry name" value="TRANSPORT PERMEASE PROTEIN"/>
    <property type="match status" value="1"/>
</dbReference>
<feature type="domain" description="ABC transmembrane type-2" evidence="9">
    <location>
        <begin position="73"/>
        <end position="305"/>
    </location>
</feature>
<evidence type="ECO:0000256" key="6">
    <source>
        <dbReference type="ARBA" id="ARBA00022989"/>
    </source>
</evidence>
<dbReference type="InterPro" id="IPR013525">
    <property type="entry name" value="ABC2_TM"/>
</dbReference>
<gene>
    <name evidence="10" type="ORF">GM51_4505</name>
</gene>
<evidence type="ECO:0000313" key="10">
    <source>
        <dbReference type="EMBL" id="KGA20974.1"/>
    </source>
</evidence>
<dbReference type="Pfam" id="PF01061">
    <property type="entry name" value="ABC2_membrane"/>
    <property type="match status" value="1"/>
</dbReference>
<keyword evidence="3" id="KW-1003">Cell membrane</keyword>
<evidence type="ECO:0000256" key="7">
    <source>
        <dbReference type="ARBA" id="ARBA00023136"/>
    </source>
</evidence>
<evidence type="ECO:0000259" key="9">
    <source>
        <dbReference type="PROSITE" id="PS51012"/>
    </source>
</evidence>
<feature type="transmembrane region" description="Helical" evidence="8">
    <location>
        <begin position="280"/>
        <end position="298"/>
    </location>
</feature>
<sequence length="313" mass="34595">MASSRRSSSGSSWSAEARDRFARLSHAPWSTREKKVGGIFVTFSSLRDVFAHREVLSLLIRRDLKARYKDSALGMFWVLIKPLVQLAIYYVAIGLFLGASRGIPNFAIYIFTGLTIYGLFSEIVSGGTQSINQNGGLIKKVYLPREIFPIASTGSALINSGVQFGLLIAASMLSGAFNFSSEALFILPSILIIVVYALALGILLSAVNVYLRDMQYLVEVFLMIFMWASPIIYSWAMVAKIMGPGILLEIYTNNPITLAVMGMQRGFWQGNDDTAYPDFMLMRMGIAFVVGLILLVACQRAFNRLEGDFAQSL</sequence>
<keyword evidence="5 8" id="KW-0812">Transmembrane</keyword>
<evidence type="ECO:0000256" key="3">
    <source>
        <dbReference type="ARBA" id="ARBA00022475"/>
    </source>
</evidence>
<feature type="transmembrane region" description="Helical" evidence="8">
    <location>
        <begin position="72"/>
        <end position="100"/>
    </location>
</feature>
<evidence type="ECO:0000256" key="1">
    <source>
        <dbReference type="ARBA" id="ARBA00004429"/>
    </source>
</evidence>
<dbReference type="InterPro" id="IPR000412">
    <property type="entry name" value="ABC_2_transport"/>
</dbReference>
<organism evidence="10">
    <name type="scientific">freshwater metagenome</name>
    <dbReference type="NCBI Taxonomy" id="449393"/>
    <lineage>
        <taxon>unclassified sequences</taxon>
        <taxon>metagenomes</taxon>
        <taxon>ecological metagenomes</taxon>
    </lineage>
</organism>
<evidence type="ECO:0000256" key="8">
    <source>
        <dbReference type="SAM" id="Phobius"/>
    </source>
</evidence>
<dbReference type="GO" id="GO:0015920">
    <property type="term" value="P:lipopolysaccharide transport"/>
    <property type="evidence" value="ECO:0007669"/>
    <property type="project" value="TreeGrafter"/>
</dbReference>
<evidence type="ECO:0000256" key="2">
    <source>
        <dbReference type="ARBA" id="ARBA00022448"/>
    </source>
</evidence>
<keyword evidence="6 8" id="KW-1133">Transmembrane helix</keyword>
<dbReference type="PROSITE" id="PS51012">
    <property type="entry name" value="ABC_TM2"/>
    <property type="match status" value="1"/>
</dbReference>
<feature type="transmembrane region" description="Helical" evidence="8">
    <location>
        <begin position="216"/>
        <end position="236"/>
    </location>
</feature>
<dbReference type="PRINTS" id="PR00164">
    <property type="entry name" value="ABC2TRNSPORT"/>
</dbReference>
<comment type="subcellular location">
    <subcellularLocation>
        <location evidence="1">Cell inner membrane</location>
        <topology evidence="1">Multi-pass membrane protein</topology>
    </subcellularLocation>
</comment>
<dbReference type="InterPro" id="IPR047817">
    <property type="entry name" value="ABC2_TM_bact-type"/>
</dbReference>
<proteinExistence type="predicted"/>
<dbReference type="GO" id="GO:0043190">
    <property type="term" value="C:ATP-binding cassette (ABC) transporter complex"/>
    <property type="evidence" value="ECO:0007669"/>
    <property type="project" value="InterPro"/>
</dbReference>
<feature type="transmembrane region" description="Helical" evidence="8">
    <location>
        <begin position="106"/>
        <end position="126"/>
    </location>
</feature>
<dbReference type="PANTHER" id="PTHR30413">
    <property type="entry name" value="INNER MEMBRANE TRANSPORT PERMEASE"/>
    <property type="match status" value="1"/>
</dbReference>
<dbReference type="AlphaFoldDB" id="A0A094QFG1"/>
<protein>
    <recommendedName>
        <fullName evidence="9">ABC transmembrane type-2 domain-containing protein</fullName>
    </recommendedName>
</protein>
<reference evidence="10" key="1">
    <citation type="submission" date="2014-06" db="EMBL/GenBank/DDBJ databases">
        <title>Key roles for freshwater Actinobacteria revealed by deep metagenomic sequencing.</title>
        <authorList>
            <person name="Ghai R."/>
            <person name="Mizuno C.M."/>
            <person name="Picazo A."/>
            <person name="Camacho A."/>
            <person name="Rodriguez-Valera F."/>
        </authorList>
    </citation>
    <scope>NUCLEOTIDE SEQUENCE</scope>
</reference>
<name>A0A094QFG1_9ZZZZ</name>
<comment type="caution">
    <text evidence="10">The sequence shown here is derived from an EMBL/GenBank/DDBJ whole genome shotgun (WGS) entry which is preliminary data.</text>
</comment>
<feature type="transmembrane region" description="Helical" evidence="8">
    <location>
        <begin position="147"/>
        <end position="173"/>
    </location>
</feature>
<dbReference type="GO" id="GO:0140359">
    <property type="term" value="F:ABC-type transporter activity"/>
    <property type="evidence" value="ECO:0007669"/>
    <property type="project" value="InterPro"/>
</dbReference>
<evidence type="ECO:0000256" key="4">
    <source>
        <dbReference type="ARBA" id="ARBA00022519"/>
    </source>
</evidence>
<keyword evidence="7 8" id="KW-0472">Membrane</keyword>
<keyword evidence="4" id="KW-0997">Cell inner membrane</keyword>
<keyword evidence="2" id="KW-0813">Transport</keyword>